<comment type="caution">
    <text evidence="10">The sequence shown here is derived from an EMBL/GenBank/DDBJ whole genome shotgun (WGS) entry which is preliminary data.</text>
</comment>
<evidence type="ECO:0000256" key="2">
    <source>
        <dbReference type="ARBA" id="ARBA00022475"/>
    </source>
</evidence>
<dbReference type="Proteomes" id="UP000034086">
    <property type="component" value="Unassembled WGS sequence"/>
</dbReference>
<comment type="subcellular location">
    <subcellularLocation>
        <location evidence="1">Cell membrane</location>
        <topology evidence="1">Multi-pass membrane protein</topology>
    </subcellularLocation>
</comment>
<feature type="transmembrane region" description="Helical" evidence="7">
    <location>
        <begin position="324"/>
        <end position="357"/>
    </location>
</feature>
<dbReference type="AlphaFoldDB" id="A0A0G1M328"/>
<evidence type="ECO:0000259" key="8">
    <source>
        <dbReference type="Pfam" id="PF02687"/>
    </source>
</evidence>
<dbReference type="InterPro" id="IPR025857">
    <property type="entry name" value="MacB_PCD"/>
</dbReference>
<dbReference type="InterPro" id="IPR050250">
    <property type="entry name" value="Macrolide_Exporter_MacB"/>
</dbReference>
<evidence type="ECO:0000256" key="3">
    <source>
        <dbReference type="ARBA" id="ARBA00022692"/>
    </source>
</evidence>
<sequence length="400" mass="43446">MGNELNDLIKAAYSDFKRNKVRTALTSLGIMIGVLSVVMLIALGLGLKNYIREQFENLGTNLLVVLAGSGFSGGGAQSFGPGLVSGIRFDEKDVTKLKRISEIDYVVPVFFKSSVASYNGKKETGFIFGTTEEIFSLLNLKAQSGSLLSKSDIQSASKDVVLGASIAGKLFEDPSAAESKIIRLENQRFRIIGIAQKKGDNEMDNAIFMSYKTTFGSLNPDKEFFTIYLGVSSKENIPIAKKKAEQALLERYDEDQFSVTEQAEILSTVNQIFSVINAVLVSIGSISLLVGGIGIMNIMYATVTERTKEVGIRRAIGATQKDILLQFLTESVLLSLFGGLMGLLLASIIVLIVRAFFPVAINLFSVLITIIVSSSIGIFFGVFPARRAAKLPPIEAIRYE</sequence>
<evidence type="ECO:0000256" key="5">
    <source>
        <dbReference type="ARBA" id="ARBA00023136"/>
    </source>
</evidence>
<dbReference type="PANTHER" id="PTHR30572:SF4">
    <property type="entry name" value="ABC TRANSPORTER PERMEASE YTRF"/>
    <property type="match status" value="1"/>
</dbReference>
<evidence type="ECO:0000313" key="10">
    <source>
        <dbReference type="EMBL" id="KKU02584.1"/>
    </source>
</evidence>
<dbReference type="Pfam" id="PF12704">
    <property type="entry name" value="MacB_PCD"/>
    <property type="match status" value="1"/>
</dbReference>
<feature type="transmembrane region" description="Helical" evidence="7">
    <location>
        <begin position="24"/>
        <end position="47"/>
    </location>
</feature>
<evidence type="ECO:0000313" key="11">
    <source>
        <dbReference type="Proteomes" id="UP000034086"/>
    </source>
</evidence>
<feature type="transmembrane region" description="Helical" evidence="7">
    <location>
        <begin position="275"/>
        <end position="303"/>
    </location>
</feature>
<organism evidence="10 11">
    <name type="scientific">Candidatus Woesebacteria bacterium GW2011_GWE1_45_18</name>
    <dbReference type="NCBI Taxonomy" id="1618598"/>
    <lineage>
        <taxon>Bacteria</taxon>
        <taxon>Candidatus Woeseibacteriota</taxon>
    </lineage>
</organism>
<dbReference type="PANTHER" id="PTHR30572">
    <property type="entry name" value="MEMBRANE COMPONENT OF TRANSPORTER-RELATED"/>
    <property type="match status" value="1"/>
</dbReference>
<gene>
    <name evidence="10" type="ORF">UX03_C0030G0005</name>
</gene>
<dbReference type="GO" id="GO:0005886">
    <property type="term" value="C:plasma membrane"/>
    <property type="evidence" value="ECO:0007669"/>
    <property type="project" value="UniProtKB-SubCell"/>
</dbReference>
<evidence type="ECO:0000259" key="9">
    <source>
        <dbReference type="Pfam" id="PF12704"/>
    </source>
</evidence>
<dbReference type="EMBL" id="LCKQ01000030">
    <property type="protein sequence ID" value="KKU02584.1"/>
    <property type="molecule type" value="Genomic_DNA"/>
</dbReference>
<feature type="domain" description="ABC3 transporter permease C-terminal" evidence="8">
    <location>
        <begin position="282"/>
        <end position="393"/>
    </location>
</feature>
<dbReference type="Pfam" id="PF02687">
    <property type="entry name" value="FtsX"/>
    <property type="match status" value="1"/>
</dbReference>
<name>A0A0G1M328_9BACT</name>
<reference evidence="10 11" key="1">
    <citation type="journal article" date="2015" name="Nature">
        <title>rRNA introns, odd ribosomes, and small enigmatic genomes across a large radiation of phyla.</title>
        <authorList>
            <person name="Brown C.T."/>
            <person name="Hug L.A."/>
            <person name="Thomas B.C."/>
            <person name="Sharon I."/>
            <person name="Castelle C.J."/>
            <person name="Singh A."/>
            <person name="Wilkins M.J."/>
            <person name="Williams K.H."/>
            <person name="Banfield J.F."/>
        </authorList>
    </citation>
    <scope>NUCLEOTIDE SEQUENCE [LARGE SCALE GENOMIC DNA]</scope>
</reference>
<feature type="transmembrane region" description="Helical" evidence="7">
    <location>
        <begin position="363"/>
        <end position="383"/>
    </location>
</feature>
<comment type="similarity">
    <text evidence="6">Belongs to the ABC-4 integral membrane protein family.</text>
</comment>
<dbReference type="GO" id="GO:0022857">
    <property type="term" value="F:transmembrane transporter activity"/>
    <property type="evidence" value="ECO:0007669"/>
    <property type="project" value="TreeGrafter"/>
</dbReference>
<evidence type="ECO:0000256" key="1">
    <source>
        <dbReference type="ARBA" id="ARBA00004651"/>
    </source>
</evidence>
<dbReference type="InterPro" id="IPR003838">
    <property type="entry name" value="ABC3_permease_C"/>
</dbReference>
<keyword evidence="2" id="KW-1003">Cell membrane</keyword>
<keyword evidence="5 7" id="KW-0472">Membrane</keyword>
<evidence type="ECO:0000256" key="7">
    <source>
        <dbReference type="SAM" id="Phobius"/>
    </source>
</evidence>
<feature type="domain" description="MacB-like periplasmic core" evidence="9">
    <location>
        <begin position="23"/>
        <end position="246"/>
    </location>
</feature>
<protein>
    <submittedName>
        <fullName evidence="10">Efflux ABC transporter, permease protein</fullName>
    </submittedName>
</protein>
<evidence type="ECO:0000256" key="4">
    <source>
        <dbReference type="ARBA" id="ARBA00022989"/>
    </source>
</evidence>
<accession>A0A0G1M328</accession>
<keyword evidence="4 7" id="KW-1133">Transmembrane helix</keyword>
<keyword evidence="3 7" id="KW-0812">Transmembrane</keyword>
<evidence type="ECO:0000256" key="6">
    <source>
        <dbReference type="ARBA" id="ARBA00038076"/>
    </source>
</evidence>
<proteinExistence type="inferred from homology"/>